<evidence type="ECO:0000313" key="1">
    <source>
        <dbReference type="EMBL" id="PDO09220.1"/>
    </source>
</evidence>
<dbReference type="AlphaFoldDB" id="A0A2A6DWF7"/>
<proteinExistence type="predicted"/>
<gene>
    <name evidence="1" type="ORF">BLM47_13730</name>
</gene>
<reference evidence="1 2" key="1">
    <citation type="submission" date="2016-12" db="EMBL/GenBank/DDBJ databases">
        <title>Candidatus Reconcilibacillus cellulovorans genome.</title>
        <authorList>
            <person name="Kolinko S."/>
            <person name="Wu Y.-W."/>
            <person name="Tachea F."/>
            <person name="Denzel E."/>
            <person name="Hiras J."/>
            <person name="Baecker N."/>
            <person name="Chan L.J."/>
            <person name="Eichorst S.A."/>
            <person name="Frey D."/>
            <person name="Adams P.D."/>
            <person name="Pray T."/>
            <person name="Tanjore D."/>
            <person name="Petzold C.J."/>
            <person name="Gladden J.M."/>
            <person name="Simmons B.A."/>
            <person name="Singer S.W."/>
        </authorList>
    </citation>
    <scope>NUCLEOTIDE SEQUENCE [LARGE SCALE GENOMIC DNA]</scope>
    <source>
        <strain evidence="1">JTherm</strain>
    </source>
</reference>
<organism evidence="1 2">
    <name type="scientific">Candidatus Reconcilbacillus cellulovorans</name>
    <dbReference type="NCBI Taxonomy" id="1906605"/>
    <lineage>
        <taxon>Bacteria</taxon>
        <taxon>Bacillati</taxon>
        <taxon>Bacillota</taxon>
        <taxon>Bacilli</taxon>
        <taxon>Bacillales</taxon>
        <taxon>Paenibacillaceae</taxon>
        <taxon>Candidatus Reconcilbacillus</taxon>
    </lineage>
</organism>
<name>A0A2A6DWF7_9BACL</name>
<comment type="caution">
    <text evidence="1">The sequence shown here is derived from an EMBL/GenBank/DDBJ whole genome shotgun (WGS) entry which is preliminary data.</text>
</comment>
<sequence>MMSKDLLTVTVGEGICDNCEKVTRLIILDGYNGGVGICQECHFRVLKKMNECAVHLNKNCAI</sequence>
<dbReference type="EMBL" id="MOXJ01000057">
    <property type="protein sequence ID" value="PDO09220.1"/>
    <property type="molecule type" value="Genomic_DNA"/>
</dbReference>
<protein>
    <submittedName>
        <fullName evidence="1">Uncharacterized protein</fullName>
    </submittedName>
</protein>
<dbReference type="Proteomes" id="UP000243688">
    <property type="component" value="Unassembled WGS sequence"/>
</dbReference>
<accession>A0A2A6DWF7</accession>
<evidence type="ECO:0000313" key="2">
    <source>
        <dbReference type="Proteomes" id="UP000243688"/>
    </source>
</evidence>